<evidence type="ECO:0000256" key="5">
    <source>
        <dbReference type="ARBA" id="ARBA00023077"/>
    </source>
</evidence>
<sequence>MKKRLLLLAFLLSVPVLAEQTVDLGNSVVKGSKSGSGNYTLIPKEYKNTYTITQEKIRERNYKNVEDVLRDAPGVTIQHTAFGPRVDMRGSGEKSLQRVKVMVDGVSINPTEETMASLPINAIPIETVKKIEIIPGGGATLYGSGSVGGVVSITTNSNATKNNFFMDLNYGSYDHRSFGFAGGYNINPKLYVNYGFSYLNSEGYRREEEKENKIFLGGFDYKFNKKNRVRLQVRHSDIKDDSSNQLKKKELLADRTAPGLNMDTETKDKSYTLDYEYRPSENLTFVATAYQQNQKREITTESVDDIKIVASDRNYTSSDKWMYFLDVTSGMRAKFDEEKRGMKFKGKYDYKKGELLFGYDYQKSINKRKSFVSSQTLKTYTNMWSNVVLDDKKPIINQVDIRLQKESEGFYAFNKWNVNKDFDFTTGFRMEKTKYKGYRKNGPNLMPVVSTEPTTMETDRKLKNYAGEVGFLYKYSDTGRAFVRYERGFVTPFANQLTDKVKDTKIKNNIGTFFIPPAVNVASKYVDNNLKSETTDTVEIGFRDYFFESLLSTSFFLTDTTDEITLISSGVTNPAINRWKYRNIGKTRRMGIEMEAEQKFGKWTLNQSLTLINTKVLESNEEARILRGDKVPLVPRIKATLGLKYKVTDKLSLIGSYTYFSKRDTRELQEHENIRKEDKIVKHTIGGYGTVDLGVLYEADTYSNIKVGAKNLFNKKYNLRETSIEALPAPERNYYLEMNVRF</sequence>
<dbReference type="Gene3D" id="2.170.130.10">
    <property type="entry name" value="TonB-dependent receptor, plug domain"/>
    <property type="match status" value="1"/>
</dbReference>
<comment type="caution">
    <text evidence="13">The sequence shown here is derived from an EMBL/GenBank/DDBJ whole genome shotgun (WGS) entry which is preliminary data.</text>
</comment>
<evidence type="ECO:0000256" key="3">
    <source>
        <dbReference type="ARBA" id="ARBA00022452"/>
    </source>
</evidence>
<dbReference type="RefSeq" id="WP_129490265.1">
    <property type="nucleotide sequence ID" value="NZ_SBAP01000001.1"/>
</dbReference>
<keyword evidence="2 8" id="KW-0813">Transport</keyword>
<proteinExistence type="inferred from homology"/>
<dbReference type="GO" id="GO:0009279">
    <property type="term" value="C:cell outer membrane"/>
    <property type="evidence" value="ECO:0007669"/>
    <property type="project" value="UniProtKB-SubCell"/>
</dbReference>
<dbReference type="SUPFAM" id="SSF56935">
    <property type="entry name" value="Porins"/>
    <property type="match status" value="1"/>
</dbReference>
<feature type="signal peptide" evidence="10">
    <location>
        <begin position="1"/>
        <end position="18"/>
    </location>
</feature>
<dbReference type="InterPro" id="IPR037066">
    <property type="entry name" value="Plug_dom_sf"/>
</dbReference>
<evidence type="ECO:0000256" key="10">
    <source>
        <dbReference type="SAM" id="SignalP"/>
    </source>
</evidence>
<evidence type="ECO:0000259" key="12">
    <source>
        <dbReference type="Pfam" id="PF07715"/>
    </source>
</evidence>
<keyword evidence="10" id="KW-0732">Signal</keyword>
<evidence type="ECO:0000256" key="1">
    <source>
        <dbReference type="ARBA" id="ARBA00004571"/>
    </source>
</evidence>
<evidence type="ECO:0000256" key="8">
    <source>
        <dbReference type="PROSITE-ProRule" id="PRU01360"/>
    </source>
</evidence>
<comment type="subcellular location">
    <subcellularLocation>
        <location evidence="1 8">Cell outer membrane</location>
        <topology evidence="1 8">Multi-pass membrane protein</topology>
    </subcellularLocation>
</comment>
<evidence type="ECO:0000256" key="7">
    <source>
        <dbReference type="ARBA" id="ARBA00023237"/>
    </source>
</evidence>
<dbReference type="Pfam" id="PF00593">
    <property type="entry name" value="TonB_dep_Rec_b-barrel"/>
    <property type="match status" value="1"/>
</dbReference>
<feature type="chain" id="PRO_5020237911" evidence="10">
    <location>
        <begin position="19"/>
        <end position="742"/>
    </location>
</feature>
<keyword evidence="3 8" id="KW-1134">Transmembrane beta strand</keyword>
<organism evidence="13 14">
    <name type="scientific">Fusobacterium necrophorum</name>
    <dbReference type="NCBI Taxonomy" id="859"/>
    <lineage>
        <taxon>Bacteria</taxon>
        <taxon>Fusobacteriati</taxon>
        <taxon>Fusobacteriota</taxon>
        <taxon>Fusobacteriia</taxon>
        <taxon>Fusobacteriales</taxon>
        <taxon>Fusobacteriaceae</taxon>
        <taxon>Fusobacterium</taxon>
    </lineage>
</organism>
<dbReference type="InterPro" id="IPR039426">
    <property type="entry name" value="TonB-dep_rcpt-like"/>
</dbReference>
<evidence type="ECO:0000256" key="4">
    <source>
        <dbReference type="ARBA" id="ARBA00022692"/>
    </source>
</evidence>
<name>A0A4Q2L294_9FUSO</name>
<dbReference type="GO" id="GO:0044718">
    <property type="term" value="P:siderophore transmembrane transport"/>
    <property type="evidence" value="ECO:0007669"/>
    <property type="project" value="TreeGrafter"/>
</dbReference>
<dbReference type="InterPro" id="IPR036942">
    <property type="entry name" value="Beta-barrel_TonB_sf"/>
</dbReference>
<dbReference type="Pfam" id="PF07715">
    <property type="entry name" value="Plug"/>
    <property type="match status" value="1"/>
</dbReference>
<feature type="domain" description="TonB-dependent receptor-like beta-barrel" evidence="11">
    <location>
        <begin position="260"/>
        <end position="712"/>
    </location>
</feature>
<evidence type="ECO:0000256" key="9">
    <source>
        <dbReference type="RuleBase" id="RU003357"/>
    </source>
</evidence>
<accession>A0A4Q2L294</accession>
<dbReference type="InterPro" id="IPR000531">
    <property type="entry name" value="Beta-barrel_TonB"/>
</dbReference>
<keyword evidence="4 8" id="KW-0812">Transmembrane</keyword>
<gene>
    <name evidence="13" type="ORF">EPT53_00270</name>
</gene>
<keyword evidence="13" id="KW-0675">Receptor</keyword>
<keyword evidence="5 9" id="KW-0798">TonB box</keyword>
<dbReference type="PANTHER" id="PTHR30069">
    <property type="entry name" value="TONB-DEPENDENT OUTER MEMBRANE RECEPTOR"/>
    <property type="match status" value="1"/>
</dbReference>
<dbReference type="GO" id="GO:0015344">
    <property type="term" value="F:siderophore uptake transmembrane transporter activity"/>
    <property type="evidence" value="ECO:0007669"/>
    <property type="project" value="TreeGrafter"/>
</dbReference>
<dbReference type="PANTHER" id="PTHR30069:SF27">
    <property type="entry name" value="BLL4766 PROTEIN"/>
    <property type="match status" value="1"/>
</dbReference>
<feature type="domain" description="TonB-dependent receptor plug" evidence="12">
    <location>
        <begin position="48"/>
        <end position="150"/>
    </location>
</feature>
<evidence type="ECO:0000259" key="11">
    <source>
        <dbReference type="Pfam" id="PF00593"/>
    </source>
</evidence>
<reference evidence="13 14" key="1">
    <citation type="submission" date="2019-01" db="EMBL/GenBank/DDBJ databases">
        <title>Fusobacterium necrophorum Isolated From the Uterus of Dairy Cows.</title>
        <authorList>
            <person name="Francis A.M."/>
        </authorList>
    </citation>
    <scope>NUCLEOTIDE SEQUENCE [LARGE SCALE GENOMIC DNA]</scope>
    <source>
        <strain evidence="13 14">KG35</strain>
    </source>
</reference>
<dbReference type="PROSITE" id="PS52016">
    <property type="entry name" value="TONB_DEPENDENT_REC_3"/>
    <property type="match status" value="1"/>
</dbReference>
<keyword evidence="6 8" id="KW-0472">Membrane</keyword>
<dbReference type="AlphaFoldDB" id="A0A4Q2L294"/>
<dbReference type="Proteomes" id="UP000289216">
    <property type="component" value="Unassembled WGS sequence"/>
</dbReference>
<dbReference type="EMBL" id="SBAP01000001">
    <property type="protein sequence ID" value="RXZ71579.1"/>
    <property type="molecule type" value="Genomic_DNA"/>
</dbReference>
<comment type="similarity">
    <text evidence="8 9">Belongs to the TonB-dependent receptor family.</text>
</comment>
<protein>
    <submittedName>
        <fullName evidence="13">TonB-dependent receptor</fullName>
    </submittedName>
</protein>
<evidence type="ECO:0000313" key="14">
    <source>
        <dbReference type="Proteomes" id="UP000289216"/>
    </source>
</evidence>
<evidence type="ECO:0000313" key="13">
    <source>
        <dbReference type="EMBL" id="RXZ71579.1"/>
    </source>
</evidence>
<keyword evidence="7 8" id="KW-0998">Cell outer membrane</keyword>
<evidence type="ECO:0000256" key="6">
    <source>
        <dbReference type="ARBA" id="ARBA00023136"/>
    </source>
</evidence>
<dbReference type="Gene3D" id="2.40.170.20">
    <property type="entry name" value="TonB-dependent receptor, beta-barrel domain"/>
    <property type="match status" value="1"/>
</dbReference>
<dbReference type="InterPro" id="IPR012910">
    <property type="entry name" value="Plug_dom"/>
</dbReference>
<evidence type="ECO:0000256" key="2">
    <source>
        <dbReference type="ARBA" id="ARBA00022448"/>
    </source>
</evidence>